<evidence type="ECO:0000256" key="2">
    <source>
        <dbReference type="SAM" id="MobiDB-lite"/>
    </source>
</evidence>
<gene>
    <name evidence="3" type="ORF">FSUBG_4546</name>
</gene>
<dbReference type="GeneID" id="59317265"/>
<dbReference type="EMBL" id="JAAOAV010000041">
    <property type="protein sequence ID" value="KAF5608618.1"/>
    <property type="molecule type" value="Genomic_DNA"/>
</dbReference>
<reference evidence="3 4" key="1">
    <citation type="submission" date="2020-05" db="EMBL/GenBank/DDBJ databases">
        <title>Identification and distribution of gene clusters putatively required for synthesis of sphingolipid metabolism inhibitors in phylogenetically diverse species of the filamentous fungus Fusarium.</title>
        <authorList>
            <person name="Kim H.-S."/>
            <person name="Busman M."/>
            <person name="Brown D.W."/>
            <person name="Divon H."/>
            <person name="Uhlig S."/>
            <person name="Proctor R.H."/>
        </authorList>
    </citation>
    <scope>NUCLEOTIDE SEQUENCE [LARGE SCALE GENOMIC DNA]</scope>
    <source>
        <strain evidence="3 4">NRRL 66333</strain>
    </source>
</reference>
<accession>A0A8H5Q6X0</accession>
<evidence type="ECO:0000256" key="1">
    <source>
        <dbReference type="SAM" id="Coils"/>
    </source>
</evidence>
<keyword evidence="1" id="KW-0175">Coiled coil</keyword>
<keyword evidence="4" id="KW-1185">Reference proteome</keyword>
<evidence type="ECO:0000313" key="4">
    <source>
        <dbReference type="Proteomes" id="UP000547976"/>
    </source>
</evidence>
<feature type="coiled-coil region" evidence="1">
    <location>
        <begin position="238"/>
        <end position="293"/>
    </location>
</feature>
<feature type="region of interest" description="Disordered" evidence="2">
    <location>
        <begin position="136"/>
        <end position="177"/>
    </location>
</feature>
<evidence type="ECO:0000313" key="3">
    <source>
        <dbReference type="EMBL" id="KAF5608618.1"/>
    </source>
</evidence>
<sequence>MNAYVKLGSSVVTPDKHTAVMRYRWEALQPDKVELCGSSVPPHNPELHYYPDPTQQRRSQVFDKLLSDARRQYGKDAEVNYTHEEGPTASHKNATGIYPLMGALDFGTHRSFQSKDKFWGGDPVTTIKGALQAIRPRYPTSGGTPARRGSSVCSTGNGADGLRTPARTPRNATRDGWELPSCDELDVFGAHTPSTGRKRRRLDPVDPIAFNIKEKLETATSSILNLGLPSVTDVEQEVDERRKERSEHNEVVEKKKKELETCQDKRASLAKIHEECEKACTELEIKLNDDERRVSKWLSEFPLDLNFAINTERYKTPGEDRWKPEKINLMEVRNRKRKANESLDSANQDFSYLERVVGVVLEEGRVIEEGLKTAYIRKEFVTMKERHLEDQRAFLLRFEGDDWEKKLDARGG</sequence>
<name>A0A8H5Q6X0_GIBSU</name>
<comment type="caution">
    <text evidence="3">The sequence shown here is derived from an EMBL/GenBank/DDBJ whole genome shotgun (WGS) entry which is preliminary data.</text>
</comment>
<dbReference type="RefSeq" id="XP_036539961.1">
    <property type="nucleotide sequence ID" value="XM_036682547.1"/>
</dbReference>
<dbReference type="AlphaFoldDB" id="A0A8H5Q6X0"/>
<protein>
    <submittedName>
        <fullName evidence="3">Uncharacterized protein</fullName>
    </submittedName>
</protein>
<dbReference type="OrthoDB" id="5037593at2759"/>
<organism evidence="3 4">
    <name type="scientific">Gibberella subglutinans</name>
    <name type="common">Fusarium subglutinans</name>
    <dbReference type="NCBI Taxonomy" id="42677"/>
    <lineage>
        <taxon>Eukaryota</taxon>
        <taxon>Fungi</taxon>
        <taxon>Dikarya</taxon>
        <taxon>Ascomycota</taxon>
        <taxon>Pezizomycotina</taxon>
        <taxon>Sordariomycetes</taxon>
        <taxon>Hypocreomycetidae</taxon>
        <taxon>Hypocreales</taxon>
        <taxon>Nectriaceae</taxon>
        <taxon>Fusarium</taxon>
        <taxon>Fusarium fujikuroi species complex</taxon>
    </lineage>
</organism>
<proteinExistence type="predicted"/>
<dbReference type="Proteomes" id="UP000547976">
    <property type="component" value="Unassembled WGS sequence"/>
</dbReference>